<dbReference type="GO" id="GO:0003700">
    <property type="term" value="F:DNA-binding transcription factor activity"/>
    <property type="evidence" value="ECO:0007669"/>
    <property type="project" value="InterPro"/>
</dbReference>
<dbReference type="Pfam" id="PF01022">
    <property type="entry name" value="HTH_5"/>
    <property type="match status" value="1"/>
</dbReference>
<dbReference type="PRINTS" id="PR00778">
    <property type="entry name" value="HTHARSR"/>
</dbReference>
<dbReference type="InterPro" id="IPR036388">
    <property type="entry name" value="WH-like_DNA-bd_sf"/>
</dbReference>
<dbReference type="InterPro" id="IPR001845">
    <property type="entry name" value="HTH_ArsR_DNA-bd_dom"/>
</dbReference>
<evidence type="ECO:0000256" key="2">
    <source>
        <dbReference type="ARBA" id="ARBA00023125"/>
    </source>
</evidence>
<dbReference type="InterPro" id="IPR036390">
    <property type="entry name" value="WH_DNA-bd_sf"/>
</dbReference>
<dbReference type="SMART" id="SM00418">
    <property type="entry name" value="HTH_ARSR"/>
    <property type="match status" value="1"/>
</dbReference>
<name>A0A542XFD8_9MICO</name>
<dbReference type="SUPFAM" id="SSF46785">
    <property type="entry name" value="Winged helix' DNA-binding domain"/>
    <property type="match status" value="1"/>
</dbReference>
<protein>
    <submittedName>
        <fullName evidence="5">Regulatory ArsR family protein</fullName>
    </submittedName>
</protein>
<proteinExistence type="predicted"/>
<dbReference type="PROSITE" id="PS50987">
    <property type="entry name" value="HTH_ARSR_2"/>
    <property type="match status" value="1"/>
</dbReference>
<keyword evidence="3" id="KW-0804">Transcription</keyword>
<comment type="caution">
    <text evidence="5">The sequence shown here is derived from an EMBL/GenBank/DDBJ whole genome shotgun (WGS) entry which is preliminary data.</text>
</comment>
<evidence type="ECO:0000256" key="3">
    <source>
        <dbReference type="ARBA" id="ARBA00023163"/>
    </source>
</evidence>
<keyword evidence="2" id="KW-0238">DNA-binding</keyword>
<dbReference type="PANTHER" id="PTHR43132">
    <property type="entry name" value="ARSENICAL RESISTANCE OPERON REPRESSOR ARSR-RELATED"/>
    <property type="match status" value="1"/>
</dbReference>
<dbReference type="InterPro" id="IPR011991">
    <property type="entry name" value="ArsR-like_HTH"/>
</dbReference>
<dbReference type="GO" id="GO:0003677">
    <property type="term" value="F:DNA binding"/>
    <property type="evidence" value="ECO:0007669"/>
    <property type="project" value="UniProtKB-KW"/>
</dbReference>
<feature type="domain" description="HTH arsR-type" evidence="4">
    <location>
        <begin position="38"/>
        <end position="133"/>
    </location>
</feature>
<dbReference type="NCBIfam" id="NF033788">
    <property type="entry name" value="HTH_metalloreg"/>
    <property type="match status" value="1"/>
</dbReference>
<evidence type="ECO:0000313" key="5">
    <source>
        <dbReference type="EMBL" id="TQL34532.1"/>
    </source>
</evidence>
<dbReference type="EMBL" id="VFOK01000001">
    <property type="protein sequence ID" value="TQL34532.1"/>
    <property type="molecule type" value="Genomic_DNA"/>
</dbReference>
<dbReference type="PANTHER" id="PTHR43132:SF2">
    <property type="entry name" value="ARSENICAL RESISTANCE OPERON REPRESSOR ARSR-RELATED"/>
    <property type="match status" value="1"/>
</dbReference>
<evidence type="ECO:0000259" key="4">
    <source>
        <dbReference type="PROSITE" id="PS50987"/>
    </source>
</evidence>
<gene>
    <name evidence="5" type="ORF">FB554_2708</name>
</gene>
<evidence type="ECO:0000256" key="1">
    <source>
        <dbReference type="ARBA" id="ARBA00023015"/>
    </source>
</evidence>
<keyword evidence="1" id="KW-0805">Transcription regulation</keyword>
<reference evidence="5 6" key="1">
    <citation type="submission" date="2019-06" db="EMBL/GenBank/DDBJ databases">
        <title>Sequencing the genomes of 1000 actinobacteria strains.</title>
        <authorList>
            <person name="Klenk H.-P."/>
        </authorList>
    </citation>
    <scope>NUCLEOTIDE SEQUENCE [LARGE SCALE GENOMIC DNA]</scope>
    <source>
        <strain evidence="5 6">DSM 24617</strain>
    </source>
</reference>
<keyword evidence="6" id="KW-1185">Reference proteome</keyword>
<dbReference type="Proteomes" id="UP000318336">
    <property type="component" value="Unassembled WGS sequence"/>
</dbReference>
<accession>A0A542XFD8</accession>
<dbReference type="InterPro" id="IPR051011">
    <property type="entry name" value="Metal_resp_trans_reg"/>
</dbReference>
<organism evidence="5 6">
    <name type="scientific">Barrientosiimonas humi</name>
    <dbReference type="NCBI Taxonomy" id="999931"/>
    <lineage>
        <taxon>Bacteria</taxon>
        <taxon>Bacillati</taxon>
        <taxon>Actinomycetota</taxon>
        <taxon>Actinomycetes</taxon>
        <taxon>Micrococcales</taxon>
        <taxon>Dermacoccaceae</taxon>
        <taxon>Barrientosiimonas</taxon>
    </lineage>
</organism>
<evidence type="ECO:0000313" key="6">
    <source>
        <dbReference type="Proteomes" id="UP000318336"/>
    </source>
</evidence>
<dbReference type="CDD" id="cd00090">
    <property type="entry name" value="HTH_ARSR"/>
    <property type="match status" value="1"/>
</dbReference>
<dbReference type="Gene3D" id="1.10.10.10">
    <property type="entry name" value="Winged helix-like DNA-binding domain superfamily/Winged helix DNA-binding domain"/>
    <property type="match status" value="1"/>
</dbReference>
<dbReference type="AlphaFoldDB" id="A0A542XFD8"/>
<sequence>MTAARHGIGPPRYYRRMTMIQPSATERATEPLETVAPLDERAAAVSAAAMFRSMGDPARLAILRHLLIREHRVVELIEHLGLAQSTVSQHLACLRECGLVTYRPVGRASAYSVTQPELVTAFFAAAEQLLESTSDAAQACSTAGVR</sequence>